<keyword evidence="4" id="KW-1185">Reference proteome</keyword>
<dbReference type="EMBL" id="HG684243">
    <property type="protein sequence ID" value="CDJ32518.1"/>
    <property type="molecule type" value="Genomic_DNA"/>
</dbReference>
<evidence type="ECO:0000256" key="1">
    <source>
        <dbReference type="SAM" id="MobiDB-lite"/>
    </source>
</evidence>
<keyword evidence="2" id="KW-0472">Membrane</keyword>
<reference evidence="3" key="2">
    <citation type="submission" date="2013-10" db="EMBL/GenBank/DDBJ databases">
        <authorList>
            <person name="Aslett M."/>
        </authorList>
    </citation>
    <scope>NUCLEOTIDE SEQUENCE [LARGE SCALE GENOMIC DNA]</scope>
    <source>
        <strain evidence="3">Houghton</strain>
    </source>
</reference>
<name>U6KAK7_9EIME</name>
<dbReference type="AlphaFoldDB" id="U6KAK7"/>
<feature type="region of interest" description="Disordered" evidence="1">
    <location>
        <begin position="181"/>
        <end position="205"/>
    </location>
</feature>
<evidence type="ECO:0000313" key="3">
    <source>
        <dbReference type="EMBL" id="CDJ32518.1"/>
    </source>
</evidence>
<evidence type="ECO:0000313" key="4">
    <source>
        <dbReference type="Proteomes" id="UP000030744"/>
    </source>
</evidence>
<gene>
    <name evidence="3" type="ORF">EMH_0045360</name>
</gene>
<dbReference type="OrthoDB" id="347609at2759"/>
<organism evidence="3 4">
    <name type="scientific">Eimeria mitis</name>
    <dbReference type="NCBI Taxonomy" id="44415"/>
    <lineage>
        <taxon>Eukaryota</taxon>
        <taxon>Sar</taxon>
        <taxon>Alveolata</taxon>
        <taxon>Apicomplexa</taxon>
        <taxon>Conoidasida</taxon>
        <taxon>Coccidia</taxon>
        <taxon>Eucoccidiorida</taxon>
        <taxon>Eimeriorina</taxon>
        <taxon>Eimeriidae</taxon>
        <taxon>Eimeria</taxon>
    </lineage>
</organism>
<feature type="region of interest" description="Disordered" evidence="1">
    <location>
        <begin position="250"/>
        <end position="297"/>
    </location>
</feature>
<proteinExistence type="predicted"/>
<reference evidence="3" key="1">
    <citation type="submission" date="2013-10" db="EMBL/GenBank/DDBJ databases">
        <title>Genomic analysis of the causative agents of coccidiosis in chickens.</title>
        <authorList>
            <person name="Reid A.J."/>
            <person name="Blake D."/>
            <person name="Billington K."/>
            <person name="Browne H."/>
            <person name="Dunn M."/>
            <person name="Hung S."/>
            <person name="Kawahara F."/>
            <person name="Miranda-Saavedra D."/>
            <person name="Mourier T."/>
            <person name="Nagra H."/>
            <person name="Otto T.D."/>
            <person name="Rawlings N."/>
            <person name="Sanchez A."/>
            <person name="Sanders M."/>
            <person name="Subramaniam C."/>
            <person name="Tay Y."/>
            <person name="Dear P."/>
            <person name="Doerig C."/>
            <person name="Gruber A."/>
            <person name="Parkinson J."/>
            <person name="Shirley M."/>
            <person name="Wan K.L."/>
            <person name="Berriman M."/>
            <person name="Tomley F."/>
            <person name="Pain A."/>
        </authorList>
    </citation>
    <scope>NUCLEOTIDE SEQUENCE [LARGE SCALE GENOMIC DNA]</scope>
    <source>
        <strain evidence="3">Houghton</strain>
    </source>
</reference>
<protein>
    <recommendedName>
        <fullName evidence="5">Transmembrane protein</fullName>
    </recommendedName>
</protein>
<dbReference type="GeneID" id="25379247"/>
<feature type="region of interest" description="Disordered" evidence="1">
    <location>
        <begin position="1"/>
        <end position="22"/>
    </location>
</feature>
<dbReference type="RefSeq" id="XP_013355083.1">
    <property type="nucleotide sequence ID" value="XM_013499629.1"/>
</dbReference>
<keyword evidence="2" id="KW-0812">Transmembrane</keyword>
<dbReference type="VEuPathDB" id="ToxoDB:EMH_0045360"/>
<sequence>MLPSVLHNQEQHEKLQKSTSVETAVPYTQNEEADDLPIVSTPCTLQQGCSRPRHPDRSLLFSVVAVISVAIFLGIFSLCNAWRNSKHVSGATLRRLSENGDGVDDEVLAILNGCLELEDELGILQQGAISELDADPQLRVGGLVAALHSAAAEHEAMQAMMPPWYGNPVIDTFAGQIQEHTEGESSGLHNTFQPHGDEAANSFADPSFEYPLGQDPLDIPALLDPEAWLENIPYIVGQHEEEGNTQLTPSTAVESDAGQSTAVESDAGQSSSVESDAGQSTAVESDAGQSTAVESVAGQSSNSLLRVLQAGDGDTTPEELRDIDNHPYVRLPVLADEVVVGQLDVKSLFDLRRGKMQSYFFLLTLRKLFAQRILGQGDVNTLITAIEGLIGASWHHAQRRRRSIRPLFTAEAFGKYLLAFDAIVCAIQLLGESMKVPLWWDRFVGAFSLSLPPPPKNGQADAANRMLVERLRDALTIYITRRRPELREVITLKKALFCTPDAPWHFKGRRWDPWRDDGNCSRGSPSEERK</sequence>
<evidence type="ECO:0000256" key="2">
    <source>
        <dbReference type="SAM" id="Phobius"/>
    </source>
</evidence>
<accession>U6KAK7</accession>
<evidence type="ECO:0008006" key="5">
    <source>
        <dbReference type="Google" id="ProtNLM"/>
    </source>
</evidence>
<keyword evidence="2" id="KW-1133">Transmembrane helix</keyword>
<feature type="transmembrane region" description="Helical" evidence="2">
    <location>
        <begin position="59"/>
        <end position="78"/>
    </location>
</feature>
<dbReference type="Proteomes" id="UP000030744">
    <property type="component" value="Unassembled WGS sequence"/>
</dbReference>